<dbReference type="EMBL" id="JWSZ01000006">
    <property type="protein sequence ID" value="KIC58715.1"/>
    <property type="molecule type" value="Genomic_DNA"/>
</dbReference>
<evidence type="ECO:0000256" key="2">
    <source>
        <dbReference type="ARBA" id="ARBA00009784"/>
    </source>
</evidence>
<comment type="similarity">
    <text evidence="2 7">Belongs to the UPF0056 (MarC) family.</text>
</comment>
<accession>A0A0B4D3A6</accession>
<feature type="transmembrane region" description="Helical" evidence="7">
    <location>
        <begin position="42"/>
        <end position="63"/>
    </location>
</feature>
<evidence type="ECO:0000256" key="1">
    <source>
        <dbReference type="ARBA" id="ARBA00004651"/>
    </source>
</evidence>
<name>A0A0B4D3A6_9MICO</name>
<proteinExistence type="inferred from homology"/>
<dbReference type="Pfam" id="PF01914">
    <property type="entry name" value="MarC"/>
    <property type="match status" value="1"/>
</dbReference>
<feature type="transmembrane region" description="Helical" evidence="7">
    <location>
        <begin position="114"/>
        <end position="135"/>
    </location>
</feature>
<keyword evidence="6 7" id="KW-0472">Membrane</keyword>
<evidence type="ECO:0000256" key="6">
    <source>
        <dbReference type="ARBA" id="ARBA00023136"/>
    </source>
</evidence>
<dbReference type="AlphaFoldDB" id="A0A0B4D3A6"/>
<sequence length="208" mass="20928">MLTVFVAALAALVPITNPIGAVAAYAGLSAHLDEADRRRQSWLTGIYVAAILTVFALLGTLILQFFGISLGALQIAGGLVVMHSGFGMVVPRALGAGASDAEKEHAATKTDISFSPMALPLIAGPGAIGVIVGLAARNPGILDRVGIVLAVVVIAAVIAVLLRYGTPLAEKLGPTGVGAITRVMGFLILAIGAEILVHGLTAALPGLA</sequence>
<dbReference type="GO" id="GO:0005886">
    <property type="term" value="C:plasma membrane"/>
    <property type="evidence" value="ECO:0007669"/>
    <property type="project" value="UniProtKB-SubCell"/>
</dbReference>
<evidence type="ECO:0000256" key="3">
    <source>
        <dbReference type="ARBA" id="ARBA00022475"/>
    </source>
</evidence>
<comment type="caution">
    <text evidence="8">The sequence shown here is derived from an EMBL/GenBank/DDBJ whole genome shotgun (WGS) entry which is preliminary data.</text>
</comment>
<organism evidence="8 9">
    <name type="scientific">Microbacterium hominis</name>
    <dbReference type="NCBI Taxonomy" id="162426"/>
    <lineage>
        <taxon>Bacteria</taxon>
        <taxon>Bacillati</taxon>
        <taxon>Actinomycetota</taxon>
        <taxon>Actinomycetes</taxon>
        <taxon>Micrococcales</taxon>
        <taxon>Microbacteriaceae</taxon>
        <taxon>Microbacterium</taxon>
    </lineage>
</organism>
<feature type="transmembrane region" description="Helical" evidence="7">
    <location>
        <begin position="75"/>
        <end position="94"/>
    </location>
</feature>
<keyword evidence="4 7" id="KW-0812">Transmembrane</keyword>
<evidence type="ECO:0000256" key="7">
    <source>
        <dbReference type="RuleBase" id="RU362048"/>
    </source>
</evidence>
<dbReference type="RefSeq" id="WP_039413834.1">
    <property type="nucleotide sequence ID" value="NZ_JWSZ01000006.1"/>
</dbReference>
<evidence type="ECO:0000313" key="8">
    <source>
        <dbReference type="EMBL" id="KIC58715.1"/>
    </source>
</evidence>
<feature type="transmembrane region" description="Helical" evidence="7">
    <location>
        <begin position="186"/>
        <end position="207"/>
    </location>
</feature>
<keyword evidence="5 7" id="KW-1133">Transmembrane helix</keyword>
<evidence type="ECO:0000313" key="9">
    <source>
        <dbReference type="Proteomes" id="UP000031202"/>
    </source>
</evidence>
<feature type="transmembrane region" description="Helical" evidence="7">
    <location>
        <begin position="147"/>
        <end position="166"/>
    </location>
</feature>
<reference evidence="8 9" key="1">
    <citation type="submission" date="2014-12" db="EMBL/GenBank/DDBJ databases">
        <title>Genome sequencing of Microbacterium hominis TPW29.</title>
        <authorList>
            <person name="Tan P.W."/>
            <person name="Chan K.-G."/>
        </authorList>
    </citation>
    <scope>NUCLEOTIDE SEQUENCE [LARGE SCALE GENOMIC DNA]</scope>
    <source>
        <strain evidence="8 9">TPW29</strain>
    </source>
</reference>
<dbReference type="PANTHER" id="PTHR33508:SF1">
    <property type="entry name" value="UPF0056 MEMBRANE PROTEIN YHCE"/>
    <property type="match status" value="1"/>
</dbReference>
<protein>
    <recommendedName>
        <fullName evidence="7">UPF0056 membrane protein</fullName>
    </recommendedName>
</protein>
<evidence type="ECO:0000256" key="5">
    <source>
        <dbReference type="ARBA" id="ARBA00022989"/>
    </source>
</evidence>
<dbReference type="NCBIfam" id="TIGR00427">
    <property type="entry name" value="NAAT family transporter"/>
    <property type="match status" value="1"/>
</dbReference>
<gene>
    <name evidence="8" type="ORF">RM52_05060</name>
</gene>
<comment type="subcellular location">
    <subcellularLocation>
        <location evidence="1 7">Cell membrane</location>
        <topology evidence="1 7">Multi-pass membrane protein</topology>
    </subcellularLocation>
</comment>
<keyword evidence="3" id="KW-1003">Cell membrane</keyword>
<evidence type="ECO:0000256" key="4">
    <source>
        <dbReference type="ARBA" id="ARBA00022692"/>
    </source>
</evidence>
<dbReference type="Proteomes" id="UP000031202">
    <property type="component" value="Unassembled WGS sequence"/>
</dbReference>
<comment type="caution">
    <text evidence="7">Lacks conserved residue(s) required for the propagation of feature annotation.</text>
</comment>
<dbReference type="InterPro" id="IPR002771">
    <property type="entry name" value="Multi_antbiot-R_MarC"/>
</dbReference>
<dbReference type="PANTHER" id="PTHR33508">
    <property type="entry name" value="UPF0056 MEMBRANE PROTEIN YHCE"/>
    <property type="match status" value="1"/>
</dbReference>